<dbReference type="AlphaFoldDB" id="A0A2J6PMF6"/>
<protein>
    <recommendedName>
        <fullName evidence="2">N-acetyltransferase domain-containing protein</fullName>
    </recommendedName>
</protein>
<dbReference type="Gene3D" id="3.40.630.30">
    <property type="match status" value="1"/>
</dbReference>
<dbReference type="PANTHER" id="PTHR42791:SF2">
    <property type="entry name" value="N-ACETYLTRANSFERASE DOMAIN-CONTAINING PROTEIN"/>
    <property type="match status" value="1"/>
</dbReference>
<feature type="domain" description="N-acetyltransferase" evidence="2">
    <location>
        <begin position="69"/>
        <end position="231"/>
    </location>
</feature>
<dbReference type="Pfam" id="PF13508">
    <property type="entry name" value="Acetyltransf_7"/>
    <property type="match status" value="1"/>
</dbReference>
<dbReference type="GO" id="GO:0016747">
    <property type="term" value="F:acyltransferase activity, transferring groups other than amino-acyl groups"/>
    <property type="evidence" value="ECO:0007669"/>
    <property type="project" value="InterPro"/>
</dbReference>
<dbReference type="InterPro" id="IPR016181">
    <property type="entry name" value="Acyl_CoA_acyltransferase"/>
</dbReference>
<proteinExistence type="predicted"/>
<dbReference type="EMBL" id="KZ613516">
    <property type="protein sequence ID" value="PMD15066.1"/>
    <property type="molecule type" value="Genomic_DNA"/>
</dbReference>
<dbReference type="InterPro" id="IPR052523">
    <property type="entry name" value="Trichothecene_AcTrans"/>
</dbReference>
<dbReference type="Proteomes" id="UP000235672">
    <property type="component" value="Unassembled WGS sequence"/>
</dbReference>
<dbReference type="CDD" id="cd04301">
    <property type="entry name" value="NAT_SF"/>
    <property type="match status" value="1"/>
</dbReference>
<dbReference type="SUPFAM" id="SSF55729">
    <property type="entry name" value="Acyl-CoA N-acyltransferases (Nat)"/>
    <property type="match status" value="1"/>
</dbReference>
<feature type="compositionally biased region" description="Basic and acidic residues" evidence="1">
    <location>
        <begin position="92"/>
        <end position="110"/>
    </location>
</feature>
<dbReference type="OrthoDB" id="10017208at2759"/>
<evidence type="ECO:0000313" key="3">
    <source>
        <dbReference type="EMBL" id="PMD15066.1"/>
    </source>
</evidence>
<name>A0A2J6PMF6_9HELO</name>
<organism evidence="3 4">
    <name type="scientific">Hyaloscypha hepaticicola</name>
    <dbReference type="NCBI Taxonomy" id="2082293"/>
    <lineage>
        <taxon>Eukaryota</taxon>
        <taxon>Fungi</taxon>
        <taxon>Dikarya</taxon>
        <taxon>Ascomycota</taxon>
        <taxon>Pezizomycotina</taxon>
        <taxon>Leotiomycetes</taxon>
        <taxon>Helotiales</taxon>
        <taxon>Hyaloscyphaceae</taxon>
        <taxon>Hyaloscypha</taxon>
    </lineage>
</organism>
<evidence type="ECO:0000259" key="2">
    <source>
        <dbReference type="PROSITE" id="PS51186"/>
    </source>
</evidence>
<dbReference type="PROSITE" id="PS51186">
    <property type="entry name" value="GNAT"/>
    <property type="match status" value="1"/>
</dbReference>
<reference evidence="3 4" key="1">
    <citation type="submission" date="2016-05" db="EMBL/GenBank/DDBJ databases">
        <title>A degradative enzymes factory behind the ericoid mycorrhizal symbiosis.</title>
        <authorList>
            <consortium name="DOE Joint Genome Institute"/>
            <person name="Martino E."/>
            <person name="Morin E."/>
            <person name="Grelet G."/>
            <person name="Kuo A."/>
            <person name="Kohler A."/>
            <person name="Daghino S."/>
            <person name="Barry K."/>
            <person name="Choi C."/>
            <person name="Cichocki N."/>
            <person name="Clum A."/>
            <person name="Copeland A."/>
            <person name="Hainaut M."/>
            <person name="Haridas S."/>
            <person name="Labutti K."/>
            <person name="Lindquist E."/>
            <person name="Lipzen A."/>
            <person name="Khouja H.-R."/>
            <person name="Murat C."/>
            <person name="Ohm R."/>
            <person name="Olson A."/>
            <person name="Spatafora J."/>
            <person name="Veneault-Fourrey C."/>
            <person name="Henrissat B."/>
            <person name="Grigoriev I."/>
            <person name="Martin F."/>
            <person name="Perotto S."/>
        </authorList>
    </citation>
    <scope>NUCLEOTIDE SEQUENCE [LARGE SCALE GENOMIC DNA]</scope>
    <source>
        <strain evidence="3 4">UAMH 7357</strain>
    </source>
</reference>
<evidence type="ECO:0000313" key="4">
    <source>
        <dbReference type="Proteomes" id="UP000235672"/>
    </source>
</evidence>
<sequence>MTTLTLSNEQFILSPLSLPKETSKLLPLHYRAMLSTLQPDQSPPIEADFNSQALVPLTKRFSQPNSVSYQICPASDPEKLVAYVYLKPPSAPDDRTAEEKEKELREEVEKSTSPTSKELLYGLKAENMELNERYFGERYEERFWELASLVTDEAYQRRGLGTRLVEEGLNKVRRRVREEEGSKVEGVYLVANPAGKRTYEKAGFKLLGGRPLRREGMRDDHMHLWFVKKFE</sequence>
<feature type="region of interest" description="Disordered" evidence="1">
    <location>
        <begin position="91"/>
        <end position="113"/>
    </location>
</feature>
<gene>
    <name evidence="3" type="ORF">NA56DRAFT_693584</name>
</gene>
<keyword evidence="4" id="KW-1185">Reference proteome</keyword>
<dbReference type="InterPro" id="IPR000182">
    <property type="entry name" value="GNAT_dom"/>
</dbReference>
<accession>A0A2J6PMF6</accession>
<dbReference type="PANTHER" id="PTHR42791">
    <property type="entry name" value="GNAT FAMILY ACETYLTRANSFERASE"/>
    <property type="match status" value="1"/>
</dbReference>
<evidence type="ECO:0000256" key="1">
    <source>
        <dbReference type="SAM" id="MobiDB-lite"/>
    </source>
</evidence>